<dbReference type="InterPro" id="IPR002745">
    <property type="entry name" value="Ptrans_KptA/Tpt1"/>
</dbReference>
<keyword evidence="3" id="KW-0520">NAD</keyword>
<keyword evidence="5" id="KW-1185">Reference proteome</keyword>
<evidence type="ECO:0000256" key="3">
    <source>
        <dbReference type="ARBA" id="ARBA00023027"/>
    </source>
</evidence>
<sequence length="177" mass="19824">MESLSRAMVHYLRHDPNAPLDDAASVSVNHILEIFNINRDTLDTIINLPTDKQRLFLSPCHNFIRAASGHSNPVRLHLLGSPITNPSSVKNGTHGTSKKALPIIQKEGLQKMNRQYIHFAKNKTCLKKGSDVIITLDVPKYLRAGMKLYRLDNGNIAASGNRDNLIKPVYFKCVTIR</sequence>
<dbReference type="PANTHER" id="PTHR12684:SF2">
    <property type="entry name" value="TRNA 2'-PHOSPHOTRANSFERASE 1"/>
    <property type="match status" value="1"/>
</dbReference>
<accession>A0A210PWJ6</accession>
<dbReference type="AlphaFoldDB" id="A0A210PWJ6"/>
<reference evidence="4 5" key="1">
    <citation type="journal article" date="2017" name="Nat. Ecol. Evol.">
        <title>Scallop genome provides insights into evolution of bilaterian karyotype and development.</title>
        <authorList>
            <person name="Wang S."/>
            <person name="Zhang J."/>
            <person name="Jiao W."/>
            <person name="Li J."/>
            <person name="Xun X."/>
            <person name="Sun Y."/>
            <person name="Guo X."/>
            <person name="Huan P."/>
            <person name="Dong B."/>
            <person name="Zhang L."/>
            <person name="Hu X."/>
            <person name="Sun X."/>
            <person name="Wang J."/>
            <person name="Zhao C."/>
            <person name="Wang Y."/>
            <person name="Wang D."/>
            <person name="Huang X."/>
            <person name="Wang R."/>
            <person name="Lv J."/>
            <person name="Li Y."/>
            <person name="Zhang Z."/>
            <person name="Liu B."/>
            <person name="Lu W."/>
            <person name="Hui Y."/>
            <person name="Liang J."/>
            <person name="Zhou Z."/>
            <person name="Hou R."/>
            <person name="Li X."/>
            <person name="Liu Y."/>
            <person name="Li H."/>
            <person name="Ning X."/>
            <person name="Lin Y."/>
            <person name="Zhao L."/>
            <person name="Xing Q."/>
            <person name="Dou J."/>
            <person name="Li Y."/>
            <person name="Mao J."/>
            <person name="Guo H."/>
            <person name="Dou H."/>
            <person name="Li T."/>
            <person name="Mu C."/>
            <person name="Jiang W."/>
            <person name="Fu Q."/>
            <person name="Fu X."/>
            <person name="Miao Y."/>
            <person name="Liu J."/>
            <person name="Yu Q."/>
            <person name="Li R."/>
            <person name="Liao H."/>
            <person name="Li X."/>
            <person name="Kong Y."/>
            <person name="Jiang Z."/>
            <person name="Chourrout D."/>
            <person name="Li R."/>
            <person name="Bao Z."/>
        </authorList>
    </citation>
    <scope>NUCLEOTIDE SEQUENCE [LARGE SCALE GENOMIC DNA]</scope>
    <source>
        <strain evidence="4 5">PY_sf001</strain>
    </source>
</reference>
<dbReference type="GO" id="GO:0006388">
    <property type="term" value="P:tRNA splicing, via endonucleolytic cleavage and ligation"/>
    <property type="evidence" value="ECO:0007669"/>
    <property type="project" value="TreeGrafter"/>
</dbReference>
<dbReference type="Pfam" id="PF01885">
    <property type="entry name" value="PTS_2-RNA"/>
    <property type="match status" value="1"/>
</dbReference>
<dbReference type="PANTHER" id="PTHR12684">
    <property type="entry name" value="PUTATIVE PHOSPHOTRANSFERASE"/>
    <property type="match status" value="1"/>
</dbReference>
<gene>
    <name evidence="4" type="ORF">KP79_PYT09251</name>
</gene>
<protein>
    <submittedName>
        <fullName evidence="4">RNA 2'-phosphotransferase</fullName>
    </submittedName>
</protein>
<dbReference type="OrthoDB" id="419694at2759"/>
<evidence type="ECO:0000313" key="5">
    <source>
        <dbReference type="Proteomes" id="UP000242188"/>
    </source>
</evidence>
<evidence type="ECO:0000313" key="4">
    <source>
        <dbReference type="EMBL" id="OWF40849.1"/>
    </source>
</evidence>
<name>A0A210PWJ6_MIZYE</name>
<evidence type="ECO:0000256" key="1">
    <source>
        <dbReference type="ARBA" id="ARBA00009836"/>
    </source>
</evidence>
<dbReference type="InterPro" id="IPR042081">
    <property type="entry name" value="RNA_2'-PTrans_C"/>
</dbReference>
<dbReference type="Proteomes" id="UP000242188">
    <property type="component" value="Unassembled WGS sequence"/>
</dbReference>
<comment type="similarity">
    <text evidence="1">Belongs to the KptA/TPT1 family.</text>
</comment>
<dbReference type="Gene3D" id="3.20.170.30">
    <property type="match status" value="1"/>
</dbReference>
<proteinExistence type="inferred from homology"/>
<comment type="caution">
    <text evidence="4">The sequence shown here is derived from an EMBL/GenBank/DDBJ whole genome shotgun (WGS) entry which is preliminary data.</text>
</comment>
<dbReference type="STRING" id="6573.A0A210PWJ6"/>
<dbReference type="SUPFAM" id="SSF56399">
    <property type="entry name" value="ADP-ribosylation"/>
    <property type="match status" value="1"/>
</dbReference>
<evidence type="ECO:0000256" key="2">
    <source>
        <dbReference type="ARBA" id="ARBA00022679"/>
    </source>
</evidence>
<dbReference type="EMBL" id="NEDP02005443">
    <property type="protein sequence ID" value="OWF40849.1"/>
    <property type="molecule type" value="Genomic_DNA"/>
</dbReference>
<dbReference type="GO" id="GO:0000215">
    <property type="term" value="F:tRNA 2'-phosphotransferase activity"/>
    <property type="evidence" value="ECO:0007669"/>
    <property type="project" value="TreeGrafter"/>
</dbReference>
<keyword evidence="2 4" id="KW-0808">Transferase</keyword>
<organism evidence="4 5">
    <name type="scientific">Mizuhopecten yessoensis</name>
    <name type="common">Japanese scallop</name>
    <name type="synonym">Patinopecten yessoensis</name>
    <dbReference type="NCBI Taxonomy" id="6573"/>
    <lineage>
        <taxon>Eukaryota</taxon>
        <taxon>Metazoa</taxon>
        <taxon>Spiralia</taxon>
        <taxon>Lophotrochozoa</taxon>
        <taxon>Mollusca</taxon>
        <taxon>Bivalvia</taxon>
        <taxon>Autobranchia</taxon>
        <taxon>Pteriomorphia</taxon>
        <taxon>Pectinida</taxon>
        <taxon>Pectinoidea</taxon>
        <taxon>Pectinidae</taxon>
        <taxon>Mizuhopecten</taxon>
    </lineage>
</organism>